<reference evidence="4 5" key="1">
    <citation type="submission" date="2022-12" db="EMBL/GenBank/DDBJ databases">
        <title>Chromosome-level genome assembly of true bugs.</title>
        <authorList>
            <person name="Ma L."/>
            <person name="Li H."/>
        </authorList>
    </citation>
    <scope>NUCLEOTIDE SEQUENCE [LARGE SCALE GENOMIC DNA]</scope>
    <source>
        <strain evidence="4">Lab_2022b</strain>
    </source>
</reference>
<dbReference type="EMBL" id="JAPXFL010000012">
    <property type="protein sequence ID" value="KAK9498688.1"/>
    <property type="molecule type" value="Genomic_DNA"/>
</dbReference>
<name>A0AAW1CIF3_9HEMI</name>
<sequence length="323" mass="37841">MFCDVTISCEGKLIKLHKLILATCSTYFEQILVNNFDENVYIILVDVKFEYIKKLVEFMYKGEVKIQSSKLNEFFETAEHLKIKGLMTEEYNENISNESESSCFEYEDKNILLCKQDEKIYTKLKDNNVNKNGSEDKHEEIVNDKSLTEEYVEKKEDKFLPEKIEETSSKIEETTNQIKPTNEETNNTIITTNLQIKTNKPLIKNLIITNIIKMPTYLKYGGRSSYFWEISSTKRVLKAIKDKEIEMKNAANILGVTYGTLYGRYRNVYGFLKSNKLFWSEHPQFEDIIYKIQKKDMSLFKGAKLLNVSIKKLSKFINDLNQQ</sequence>
<dbReference type="CDD" id="cd18315">
    <property type="entry name" value="BTB_POZ_BAB-like"/>
    <property type="match status" value="1"/>
</dbReference>
<evidence type="ECO:0000313" key="4">
    <source>
        <dbReference type="EMBL" id="KAK9498688.1"/>
    </source>
</evidence>
<dbReference type="Proteomes" id="UP001461498">
    <property type="component" value="Unassembled WGS sequence"/>
</dbReference>
<dbReference type="AlphaFoldDB" id="A0AAW1CIF3"/>
<dbReference type="PANTHER" id="PTHR23110">
    <property type="entry name" value="BTB DOMAIN TRANSCRIPTION FACTOR"/>
    <property type="match status" value="1"/>
</dbReference>
<dbReference type="InterPro" id="IPR000210">
    <property type="entry name" value="BTB/POZ_dom"/>
</dbReference>
<dbReference type="Gene3D" id="3.30.710.10">
    <property type="entry name" value="Potassium Channel Kv1.1, Chain A"/>
    <property type="match status" value="1"/>
</dbReference>
<evidence type="ECO:0000256" key="1">
    <source>
        <dbReference type="ARBA" id="ARBA00004123"/>
    </source>
</evidence>
<dbReference type="InterPro" id="IPR011333">
    <property type="entry name" value="SKP1/BTB/POZ_sf"/>
</dbReference>
<evidence type="ECO:0000313" key="5">
    <source>
        <dbReference type="Proteomes" id="UP001461498"/>
    </source>
</evidence>
<dbReference type="Pfam" id="PF00651">
    <property type="entry name" value="BTB"/>
    <property type="match status" value="1"/>
</dbReference>
<keyword evidence="5" id="KW-1185">Reference proteome</keyword>
<keyword evidence="2" id="KW-0539">Nucleus</keyword>
<comment type="subcellular location">
    <subcellularLocation>
        <location evidence="1">Nucleus</location>
    </subcellularLocation>
</comment>
<proteinExistence type="predicted"/>
<dbReference type="PROSITE" id="PS50097">
    <property type="entry name" value="BTB"/>
    <property type="match status" value="1"/>
</dbReference>
<dbReference type="GO" id="GO:0006357">
    <property type="term" value="P:regulation of transcription by RNA polymerase II"/>
    <property type="evidence" value="ECO:0007669"/>
    <property type="project" value="TreeGrafter"/>
</dbReference>
<dbReference type="PANTHER" id="PTHR23110:SF109">
    <property type="entry name" value="FI07618P-RELATED"/>
    <property type="match status" value="1"/>
</dbReference>
<feature type="domain" description="BTB" evidence="3">
    <location>
        <begin position="3"/>
        <end position="68"/>
    </location>
</feature>
<evidence type="ECO:0000256" key="2">
    <source>
        <dbReference type="ARBA" id="ARBA00023242"/>
    </source>
</evidence>
<accession>A0AAW1CIF3</accession>
<protein>
    <recommendedName>
        <fullName evidence="3">BTB domain-containing protein</fullName>
    </recommendedName>
</protein>
<evidence type="ECO:0000259" key="3">
    <source>
        <dbReference type="PROSITE" id="PS50097"/>
    </source>
</evidence>
<dbReference type="SMART" id="SM00225">
    <property type="entry name" value="BTB"/>
    <property type="match status" value="1"/>
</dbReference>
<gene>
    <name evidence="4" type="ORF">O3M35_003267</name>
</gene>
<organism evidence="4 5">
    <name type="scientific">Rhynocoris fuscipes</name>
    <dbReference type="NCBI Taxonomy" id="488301"/>
    <lineage>
        <taxon>Eukaryota</taxon>
        <taxon>Metazoa</taxon>
        <taxon>Ecdysozoa</taxon>
        <taxon>Arthropoda</taxon>
        <taxon>Hexapoda</taxon>
        <taxon>Insecta</taxon>
        <taxon>Pterygota</taxon>
        <taxon>Neoptera</taxon>
        <taxon>Paraneoptera</taxon>
        <taxon>Hemiptera</taxon>
        <taxon>Heteroptera</taxon>
        <taxon>Panheteroptera</taxon>
        <taxon>Cimicomorpha</taxon>
        <taxon>Reduviidae</taxon>
        <taxon>Harpactorinae</taxon>
        <taxon>Harpactorini</taxon>
        <taxon>Rhynocoris</taxon>
    </lineage>
</organism>
<comment type="caution">
    <text evidence="4">The sequence shown here is derived from an EMBL/GenBank/DDBJ whole genome shotgun (WGS) entry which is preliminary data.</text>
</comment>
<dbReference type="SUPFAM" id="SSF54695">
    <property type="entry name" value="POZ domain"/>
    <property type="match status" value="1"/>
</dbReference>
<dbReference type="InterPro" id="IPR051095">
    <property type="entry name" value="Dros_DevTransReg"/>
</dbReference>
<dbReference type="GO" id="GO:0005634">
    <property type="term" value="C:nucleus"/>
    <property type="evidence" value="ECO:0007669"/>
    <property type="project" value="UniProtKB-SubCell"/>
</dbReference>